<comment type="caution">
    <text evidence="6">The sequence shown here is derived from an EMBL/GenBank/DDBJ whole genome shotgun (WGS) entry which is preliminary data.</text>
</comment>
<evidence type="ECO:0000256" key="2">
    <source>
        <dbReference type="ARBA" id="ARBA00008854"/>
    </source>
</evidence>
<dbReference type="EMBL" id="JBHRTR010000031">
    <property type="protein sequence ID" value="MFC3229175.1"/>
    <property type="molecule type" value="Genomic_DNA"/>
</dbReference>
<dbReference type="SUPFAM" id="SSF140478">
    <property type="entry name" value="LemA-like"/>
    <property type="match status" value="1"/>
</dbReference>
<keyword evidence="5" id="KW-0472">Membrane</keyword>
<evidence type="ECO:0000256" key="1">
    <source>
        <dbReference type="ARBA" id="ARBA00004167"/>
    </source>
</evidence>
<evidence type="ECO:0000256" key="4">
    <source>
        <dbReference type="ARBA" id="ARBA00022989"/>
    </source>
</evidence>
<reference evidence="7" key="1">
    <citation type="journal article" date="2019" name="Int. J. Syst. Evol. Microbiol.">
        <title>The Global Catalogue of Microorganisms (GCM) 10K type strain sequencing project: providing services to taxonomists for standard genome sequencing and annotation.</title>
        <authorList>
            <consortium name="The Broad Institute Genomics Platform"/>
            <consortium name="The Broad Institute Genome Sequencing Center for Infectious Disease"/>
            <person name="Wu L."/>
            <person name="Ma J."/>
        </authorList>
    </citation>
    <scope>NUCLEOTIDE SEQUENCE [LARGE SCALE GENOMIC DNA]</scope>
    <source>
        <strain evidence="7">KCTC 42964</strain>
    </source>
</reference>
<evidence type="ECO:0000313" key="6">
    <source>
        <dbReference type="EMBL" id="MFC3229175.1"/>
    </source>
</evidence>
<keyword evidence="4" id="KW-1133">Transmembrane helix</keyword>
<dbReference type="InterPro" id="IPR023353">
    <property type="entry name" value="LemA-like_dom_sf"/>
</dbReference>
<keyword evidence="7" id="KW-1185">Reference proteome</keyword>
<comment type="similarity">
    <text evidence="2">Belongs to the LemA family.</text>
</comment>
<organism evidence="6 7">
    <name type="scientific">Marinibaculum pumilum</name>
    <dbReference type="NCBI Taxonomy" id="1766165"/>
    <lineage>
        <taxon>Bacteria</taxon>
        <taxon>Pseudomonadati</taxon>
        <taxon>Pseudomonadota</taxon>
        <taxon>Alphaproteobacteria</taxon>
        <taxon>Rhodospirillales</taxon>
        <taxon>Rhodospirillaceae</taxon>
        <taxon>Marinibaculum</taxon>
    </lineage>
</organism>
<evidence type="ECO:0000313" key="7">
    <source>
        <dbReference type="Proteomes" id="UP001595528"/>
    </source>
</evidence>
<protein>
    <submittedName>
        <fullName evidence="6">LemA family protein</fullName>
    </submittedName>
</protein>
<comment type="subcellular location">
    <subcellularLocation>
        <location evidence="1">Membrane</location>
        <topology evidence="1">Single-pass membrane protein</topology>
    </subcellularLocation>
</comment>
<dbReference type="InterPro" id="IPR007156">
    <property type="entry name" value="MamQ_LemA"/>
</dbReference>
<dbReference type="Proteomes" id="UP001595528">
    <property type="component" value="Unassembled WGS sequence"/>
</dbReference>
<keyword evidence="3" id="KW-0812">Transmembrane</keyword>
<dbReference type="RefSeq" id="WP_379903131.1">
    <property type="nucleotide sequence ID" value="NZ_JBHRTR010000031.1"/>
</dbReference>
<accession>A0ABV7L3J2</accession>
<proteinExistence type="inferred from homology"/>
<evidence type="ECO:0000256" key="5">
    <source>
        <dbReference type="ARBA" id="ARBA00023136"/>
    </source>
</evidence>
<gene>
    <name evidence="6" type="ORF">ACFOGJ_18155</name>
</gene>
<evidence type="ECO:0000256" key="3">
    <source>
        <dbReference type="ARBA" id="ARBA00022692"/>
    </source>
</evidence>
<name>A0ABV7L3J2_9PROT</name>
<sequence>MTTILIAAAAVVLLGLCYWMYAKAVALRNRAQEGLSAVDVQLQKRRDLLPNVLRLAQRFMEHERDLLEELTALRARVQRLPERAPSDPDDASERLRIDDRLTRAFGSFFAVAENYPDLRSQETVVNAQDTYREVEGHIAAARRYYNANVTDLNNWAQTFPMSLFSRIAGARPLPWFQATDTAQETVNADNYLR</sequence>
<dbReference type="PANTHER" id="PTHR34478">
    <property type="entry name" value="PROTEIN LEMA"/>
    <property type="match status" value="1"/>
</dbReference>
<dbReference type="PANTHER" id="PTHR34478:SF2">
    <property type="entry name" value="MEMBRANE PROTEIN"/>
    <property type="match status" value="1"/>
</dbReference>
<dbReference type="Pfam" id="PF04011">
    <property type="entry name" value="LemA"/>
    <property type="match status" value="1"/>
</dbReference>
<dbReference type="Gene3D" id="1.20.1440.20">
    <property type="entry name" value="LemA-like domain"/>
    <property type="match status" value="1"/>
</dbReference>